<keyword evidence="1" id="KW-0326">Glycosidase</keyword>
<reference evidence="5" key="1">
    <citation type="submission" date="2020-12" db="EMBL/GenBank/DDBJ databases">
        <title>Leucobacter sp. CAS1, isolated from Chromium sludge.</title>
        <authorList>
            <person name="Xu Z."/>
        </authorList>
    </citation>
    <scope>NUCLEOTIDE SEQUENCE</scope>
    <source>
        <strain evidence="5">CSA1</strain>
    </source>
</reference>
<dbReference type="Proteomes" id="UP000608530">
    <property type="component" value="Unassembled WGS sequence"/>
</dbReference>
<dbReference type="Gene3D" id="2.60.40.10">
    <property type="entry name" value="Immunoglobulins"/>
    <property type="match status" value="2"/>
</dbReference>
<evidence type="ECO:0000259" key="4">
    <source>
        <dbReference type="PROSITE" id="PS50853"/>
    </source>
</evidence>
<dbReference type="InterPro" id="IPR013783">
    <property type="entry name" value="Ig-like_fold"/>
</dbReference>
<keyword evidence="2" id="KW-0119">Carbohydrate metabolism</keyword>
<dbReference type="CDD" id="cd00063">
    <property type="entry name" value="FN3"/>
    <property type="match status" value="1"/>
</dbReference>
<evidence type="ECO:0000313" key="5">
    <source>
        <dbReference type="EMBL" id="MBK0420152.1"/>
    </source>
</evidence>
<keyword evidence="6" id="KW-1185">Reference proteome</keyword>
<evidence type="ECO:0000313" key="6">
    <source>
        <dbReference type="Proteomes" id="UP000608530"/>
    </source>
</evidence>
<dbReference type="RefSeq" id="WP_200116294.1">
    <property type="nucleotide sequence ID" value="NZ_JAEHOH010000022.1"/>
</dbReference>
<gene>
    <name evidence="5" type="ORF">JD276_14030</name>
</gene>
<organism evidence="5 6">
    <name type="scientific">Leucobacter chromiisoli</name>
    <dbReference type="NCBI Taxonomy" id="2796471"/>
    <lineage>
        <taxon>Bacteria</taxon>
        <taxon>Bacillati</taxon>
        <taxon>Actinomycetota</taxon>
        <taxon>Actinomycetes</taxon>
        <taxon>Micrococcales</taxon>
        <taxon>Microbacteriaceae</taxon>
        <taxon>Leucobacter</taxon>
    </lineage>
</organism>
<evidence type="ECO:0000256" key="1">
    <source>
        <dbReference type="ARBA" id="ARBA00023295"/>
    </source>
</evidence>
<proteinExistence type="predicted"/>
<dbReference type="SMART" id="SM00060">
    <property type="entry name" value="FN3"/>
    <property type="match status" value="1"/>
</dbReference>
<name>A0A934UWQ3_9MICO</name>
<comment type="caution">
    <text evidence="5">The sequence shown here is derived from an EMBL/GenBank/DDBJ whole genome shotgun (WGS) entry which is preliminary data.</text>
</comment>
<evidence type="ECO:0000256" key="3">
    <source>
        <dbReference type="SAM" id="MobiDB-lite"/>
    </source>
</evidence>
<dbReference type="EMBL" id="JAEHOH010000022">
    <property type="protein sequence ID" value="MBK0420152.1"/>
    <property type="molecule type" value="Genomic_DNA"/>
</dbReference>
<feature type="region of interest" description="Disordered" evidence="3">
    <location>
        <begin position="105"/>
        <end position="124"/>
    </location>
</feature>
<dbReference type="SUPFAM" id="SSF49265">
    <property type="entry name" value="Fibronectin type III"/>
    <property type="match status" value="2"/>
</dbReference>
<dbReference type="GO" id="GO:0016798">
    <property type="term" value="F:hydrolase activity, acting on glycosyl bonds"/>
    <property type="evidence" value="ECO:0007669"/>
    <property type="project" value="UniProtKB-KW"/>
</dbReference>
<dbReference type="InterPro" id="IPR036116">
    <property type="entry name" value="FN3_sf"/>
</dbReference>
<dbReference type="InterPro" id="IPR003961">
    <property type="entry name" value="FN3_dom"/>
</dbReference>
<protein>
    <submittedName>
        <fullName evidence="5">Fibronectin type III domain-containing protein</fullName>
    </submittedName>
</protein>
<sequence>MAIQWGPYSGNYRIGIDVAISGTTATVTVHGQNAPNTSHGWSSTLSRSGGWSGSSGVSVNTGLAVTTTLLYATNITFTGTRVFSASLPIPFWGGTAVVSRQVTISSGSTPRPSAPSGLTVTRNSDTSHTLNWTRNSTYTSVIVYRGVGDGKFSVVGRPTGNAWTFTDTTTKPNARYFYRVAGVNAGGTSGYSNLVGPIYTTPAPPTNVTASREGTDIVVSAVAGAPYIGFGSYDVMDGDTIVATSVQLPWTHVGPSTTVPHTYRVRSKIGSLTGAWSEPSNTVQFIAPPNAPSGLAPNGAASASPVALSWVHNPVDGAQQTAYELQRRRVGTTSWETVYETGSGVPFPVDSYEWRVRTKGLHPDWSPWSAVATVEVITRPGVAVTSPEGSWDRPELPVEWSWYQEQGRPQSAWRVELLDDTGAILETRSGSGAATSVTLRTRLADEAVYTVRARAATGDVWSDWAEQAVEVAFIPPAVPSVIAGWDESLGAASIAVDDGRGPDRADVTQHFTNPRFVGDGTWAELRRNFIPTPIVSASFAGWEFPSSPAPGQTPLPDGRRLSVAVAGSYYSVATQRTPASTGQVWSAQLGVRNDSSRTITIRADMDPRNSGGSGIGVTQGAPVTLAPGATGTLSVQGVTMPANTASLRVSVMVVSGVIGDAFTLLDDELIVERSPVGGAAFTGSAKPADLVQPEDYRVRWLGPVNASEAVLEIERVRGLVGTRCVAGVSRRGEKPAVRLIPTGGASAETCYAAFTVSPSVRGGGTWIGTVVSDSAGPSTAPIRRALRAANPAQITENAPAGVPTERRLRYSALSSEYIVQIYGDGAILGSTDTWWTDLGLFAGVYDGPAFSGSSGRVDVAGSVMQTAWDGEPDASTSTATMVPATNHLSIERSVDGEVWELVAEGLAPESAVQDWECLSHGVTQYRVTAYTDIGASESVVQQVLAESWAIWISGGGSFSEVARLPYDPGVSISAGRDRTTHQFEGRPLPVAYASEHLSRTVQASGTLLDDDELVATRDQLIIVDQDPWPVHLYRDPTGVRIYGSLSPVQIAREADGVWAWSLSLQETDH</sequence>
<keyword evidence="2" id="KW-0624">Polysaccharide degradation</keyword>
<evidence type="ECO:0000256" key="2">
    <source>
        <dbReference type="ARBA" id="ARBA00023326"/>
    </source>
</evidence>
<feature type="domain" description="Fibronectin type-III" evidence="4">
    <location>
        <begin position="114"/>
        <end position="203"/>
    </location>
</feature>
<accession>A0A934UWQ3</accession>
<dbReference type="GO" id="GO:0000272">
    <property type="term" value="P:polysaccharide catabolic process"/>
    <property type="evidence" value="ECO:0007669"/>
    <property type="project" value="UniProtKB-KW"/>
</dbReference>
<dbReference type="AlphaFoldDB" id="A0A934UWQ3"/>
<keyword evidence="1" id="KW-0378">Hydrolase</keyword>
<dbReference type="PROSITE" id="PS50853">
    <property type="entry name" value="FN3"/>
    <property type="match status" value="1"/>
</dbReference>